<comment type="caution">
    <text evidence="1">The sequence shown here is derived from an EMBL/GenBank/DDBJ whole genome shotgun (WGS) entry which is preliminary data.</text>
</comment>
<gene>
    <name evidence="1" type="ORF">L195_g053222</name>
</gene>
<dbReference type="Proteomes" id="UP000236291">
    <property type="component" value="Unassembled WGS sequence"/>
</dbReference>
<reference evidence="1 2" key="1">
    <citation type="journal article" date="2014" name="Am. J. Bot.">
        <title>Genome assembly and annotation for red clover (Trifolium pratense; Fabaceae).</title>
        <authorList>
            <person name="Istvanek J."/>
            <person name="Jaros M."/>
            <person name="Krenek A."/>
            <person name="Repkova J."/>
        </authorList>
    </citation>
    <scope>NUCLEOTIDE SEQUENCE [LARGE SCALE GENOMIC DNA]</scope>
    <source>
        <strain evidence="2">cv. Tatra</strain>
        <tissue evidence="1">Young leaves</tissue>
    </source>
</reference>
<dbReference type="AlphaFoldDB" id="A0A2K3K9D4"/>
<proteinExistence type="predicted"/>
<protein>
    <submittedName>
        <fullName evidence="1">Uncharacterized protein</fullName>
    </submittedName>
</protein>
<evidence type="ECO:0000313" key="2">
    <source>
        <dbReference type="Proteomes" id="UP000236291"/>
    </source>
</evidence>
<dbReference type="EMBL" id="ASHM01088855">
    <property type="protein sequence ID" value="PNX62884.1"/>
    <property type="molecule type" value="Genomic_DNA"/>
</dbReference>
<reference evidence="1 2" key="2">
    <citation type="journal article" date="2017" name="Front. Plant Sci.">
        <title>Gene Classification and Mining of Molecular Markers Useful in Red Clover (Trifolium pratense) Breeding.</title>
        <authorList>
            <person name="Istvanek J."/>
            <person name="Dluhosova J."/>
            <person name="Dluhos P."/>
            <person name="Patkova L."/>
            <person name="Nedelnik J."/>
            <person name="Repkova J."/>
        </authorList>
    </citation>
    <scope>NUCLEOTIDE SEQUENCE [LARGE SCALE GENOMIC DNA]</scope>
    <source>
        <strain evidence="2">cv. Tatra</strain>
        <tissue evidence="1">Young leaves</tissue>
    </source>
</reference>
<name>A0A2K3K9D4_TRIPR</name>
<sequence length="86" mass="9257">MALVTGVVLNVDTFESPDTVVGKNFPYTPEKEKSPEVIMTGDNSGDNTVVNSQSDELWGVVCGVHGVWTDVLTSGESFVLMLLCSY</sequence>
<organism evidence="1 2">
    <name type="scientific">Trifolium pratense</name>
    <name type="common">Red clover</name>
    <dbReference type="NCBI Taxonomy" id="57577"/>
    <lineage>
        <taxon>Eukaryota</taxon>
        <taxon>Viridiplantae</taxon>
        <taxon>Streptophyta</taxon>
        <taxon>Embryophyta</taxon>
        <taxon>Tracheophyta</taxon>
        <taxon>Spermatophyta</taxon>
        <taxon>Magnoliopsida</taxon>
        <taxon>eudicotyledons</taxon>
        <taxon>Gunneridae</taxon>
        <taxon>Pentapetalae</taxon>
        <taxon>rosids</taxon>
        <taxon>fabids</taxon>
        <taxon>Fabales</taxon>
        <taxon>Fabaceae</taxon>
        <taxon>Papilionoideae</taxon>
        <taxon>50 kb inversion clade</taxon>
        <taxon>NPAAA clade</taxon>
        <taxon>Hologalegina</taxon>
        <taxon>IRL clade</taxon>
        <taxon>Trifolieae</taxon>
        <taxon>Trifolium</taxon>
    </lineage>
</organism>
<evidence type="ECO:0000313" key="1">
    <source>
        <dbReference type="EMBL" id="PNX62884.1"/>
    </source>
</evidence>
<accession>A0A2K3K9D4</accession>